<reference evidence="2 3" key="1">
    <citation type="submission" date="2014-02" db="EMBL/GenBank/DDBJ databases">
        <title>Whole genome sequence of Sphingobium chlorophenolicum NBRC 16172.</title>
        <authorList>
            <person name="Gan H.M."/>
            <person name="Gan H.Y."/>
            <person name="Chew T.H."/>
            <person name="Savka M.A."/>
        </authorList>
    </citation>
    <scope>NUCLEOTIDE SEQUENCE [LARGE SCALE GENOMIC DNA]</scope>
    <source>
        <strain evidence="2 3">NBRC 16172</strain>
    </source>
</reference>
<dbReference type="eggNOG" id="COG4959">
    <property type="taxonomic scope" value="Bacteria"/>
</dbReference>
<dbReference type="InterPro" id="IPR019533">
    <property type="entry name" value="Peptidase_S26"/>
</dbReference>
<gene>
    <name evidence="2" type="ORF">BV95_00980</name>
</gene>
<dbReference type="RefSeq" id="WP_037448078.1">
    <property type="nucleotide sequence ID" value="NZ_JFHR01000007.1"/>
</dbReference>
<dbReference type="AlphaFoldDB" id="A0A081RHS8"/>
<dbReference type="EMBL" id="JFHR01000007">
    <property type="protein sequence ID" value="KEQ54751.1"/>
    <property type="molecule type" value="Genomic_DNA"/>
</dbReference>
<dbReference type="Pfam" id="PF10502">
    <property type="entry name" value="Peptidase_S26"/>
    <property type="match status" value="1"/>
</dbReference>
<accession>A0A081RHS8</accession>
<dbReference type="Gene3D" id="2.10.109.10">
    <property type="entry name" value="Umud Fragment, subunit A"/>
    <property type="match status" value="1"/>
</dbReference>
<dbReference type="InterPro" id="IPR036286">
    <property type="entry name" value="LexA/Signal_pep-like_sf"/>
</dbReference>
<sequence length="178" mass="19299">MAVTADRAPAPVWRPRKRLWGLFAAFVAGSVVLGAMSEWRDDHALLINTTESLPNWAFIIHRNKLPTRGDYVFFDPPASELLRAHFGPKPQMFGKIVYGVPGDVVAHWHSAVTVNGRVVAYTKTKTKSGEPLAIGPSGVIPAGCYYVGTPHKDGFDSRYAAIGLACQRQIVGTGTAIL</sequence>
<dbReference type="SUPFAM" id="SSF51306">
    <property type="entry name" value="LexA/Signal peptidase"/>
    <property type="match status" value="1"/>
</dbReference>
<evidence type="ECO:0000259" key="1">
    <source>
        <dbReference type="Pfam" id="PF10502"/>
    </source>
</evidence>
<evidence type="ECO:0000313" key="2">
    <source>
        <dbReference type="EMBL" id="KEQ54751.1"/>
    </source>
</evidence>
<feature type="domain" description="Peptidase S26" evidence="1">
    <location>
        <begin position="28"/>
        <end position="176"/>
    </location>
</feature>
<dbReference type="PATRIC" id="fig|46429.4.peg.944"/>
<comment type="caution">
    <text evidence="2">The sequence shown here is derived from an EMBL/GenBank/DDBJ whole genome shotgun (WGS) entry which is preliminary data.</text>
</comment>
<protein>
    <submittedName>
        <fullName evidence="2">Peptidase S26 family protein</fullName>
    </submittedName>
</protein>
<proteinExistence type="predicted"/>
<evidence type="ECO:0000313" key="3">
    <source>
        <dbReference type="Proteomes" id="UP000028411"/>
    </source>
</evidence>
<organism evidence="2 3">
    <name type="scientific">Sphingobium chlorophenolicum</name>
    <dbReference type="NCBI Taxonomy" id="46429"/>
    <lineage>
        <taxon>Bacteria</taxon>
        <taxon>Pseudomonadati</taxon>
        <taxon>Pseudomonadota</taxon>
        <taxon>Alphaproteobacteria</taxon>
        <taxon>Sphingomonadales</taxon>
        <taxon>Sphingomonadaceae</taxon>
        <taxon>Sphingobium</taxon>
    </lineage>
</organism>
<dbReference type="OrthoDB" id="7475540at2"/>
<dbReference type="Proteomes" id="UP000028411">
    <property type="component" value="Unassembled WGS sequence"/>
</dbReference>
<dbReference type="GO" id="GO:0004252">
    <property type="term" value="F:serine-type endopeptidase activity"/>
    <property type="evidence" value="ECO:0007669"/>
    <property type="project" value="InterPro"/>
</dbReference>
<dbReference type="GO" id="GO:0006465">
    <property type="term" value="P:signal peptide processing"/>
    <property type="evidence" value="ECO:0007669"/>
    <property type="project" value="InterPro"/>
</dbReference>
<name>A0A081RHS8_SPHCR</name>